<dbReference type="Pfam" id="PF12867">
    <property type="entry name" value="DinB_2"/>
    <property type="match status" value="1"/>
</dbReference>
<evidence type="ECO:0000259" key="1">
    <source>
        <dbReference type="Pfam" id="PF12867"/>
    </source>
</evidence>
<accession>A0A1T4NBI6</accession>
<organism evidence="2 3">
    <name type="scientific">Sediminibacterium ginsengisoli</name>
    <dbReference type="NCBI Taxonomy" id="413434"/>
    <lineage>
        <taxon>Bacteria</taxon>
        <taxon>Pseudomonadati</taxon>
        <taxon>Bacteroidota</taxon>
        <taxon>Chitinophagia</taxon>
        <taxon>Chitinophagales</taxon>
        <taxon>Chitinophagaceae</taxon>
        <taxon>Sediminibacterium</taxon>
    </lineage>
</organism>
<dbReference type="InterPro" id="IPR024775">
    <property type="entry name" value="DinB-like"/>
</dbReference>
<dbReference type="InterPro" id="IPR034660">
    <property type="entry name" value="DinB/YfiT-like"/>
</dbReference>
<proteinExistence type="predicted"/>
<name>A0A1T4NBI6_9BACT</name>
<dbReference type="SUPFAM" id="SSF109854">
    <property type="entry name" value="DinB/YfiT-like putative metalloenzymes"/>
    <property type="match status" value="1"/>
</dbReference>
<dbReference type="OrthoDB" id="1524454at2"/>
<evidence type="ECO:0000313" key="2">
    <source>
        <dbReference type="EMBL" id="SJZ76465.1"/>
    </source>
</evidence>
<gene>
    <name evidence="2" type="ORF">SAMN04488132_104185</name>
</gene>
<keyword evidence="3" id="KW-1185">Reference proteome</keyword>
<feature type="domain" description="DinB-like" evidence="1">
    <location>
        <begin position="28"/>
        <end position="181"/>
    </location>
</feature>
<evidence type="ECO:0000313" key="3">
    <source>
        <dbReference type="Proteomes" id="UP000190888"/>
    </source>
</evidence>
<protein>
    <submittedName>
        <fullName evidence="2">DinB superfamily protein</fullName>
    </submittedName>
</protein>
<dbReference type="RefSeq" id="WP_078831162.1">
    <property type="nucleotide sequence ID" value="NZ_FUWH01000004.1"/>
</dbReference>
<dbReference type="Gene3D" id="1.20.120.450">
    <property type="entry name" value="dinb family like domain"/>
    <property type="match status" value="1"/>
</dbReference>
<dbReference type="Proteomes" id="UP000190888">
    <property type="component" value="Unassembled WGS sequence"/>
</dbReference>
<dbReference type="EMBL" id="FUWH01000004">
    <property type="protein sequence ID" value="SJZ76465.1"/>
    <property type="molecule type" value="Genomic_DNA"/>
</dbReference>
<dbReference type="AlphaFoldDB" id="A0A1T4NBI6"/>
<sequence>MPVYSSKKLILALEEQTEQFLDIAVSEWQMLPHSRFAHKAAPEKWSANQCLQHLNSYGRYYLPELRKALQKSTANPPAVFFRSGWLGNYFTMMMLPKPEGVKANKMKAPKDHQPVTNADSFKVIAEFIEQQEQLLNLLRIASQTDLNKARVPISIAPFIKLKLGDVFSFLVAHNFRHVLQASRALVTAGEKPRELTELVFDNLAA</sequence>
<reference evidence="2 3" key="1">
    <citation type="submission" date="2017-02" db="EMBL/GenBank/DDBJ databases">
        <authorList>
            <person name="Peterson S.W."/>
        </authorList>
    </citation>
    <scope>NUCLEOTIDE SEQUENCE [LARGE SCALE GENOMIC DNA]</scope>
    <source>
        <strain evidence="2 3">DSM 22335</strain>
    </source>
</reference>
<dbReference type="STRING" id="413434.SAMN04488132_104185"/>